<protein>
    <submittedName>
        <fullName evidence="1">Uncharacterized protein</fullName>
    </submittedName>
</protein>
<dbReference type="AlphaFoldDB" id="A0A518AIE0"/>
<keyword evidence="2" id="KW-1185">Reference proteome</keyword>
<proteinExistence type="predicted"/>
<organism evidence="1 2">
    <name type="scientific">Aeoliella mucimassa</name>
    <dbReference type="NCBI Taxonomy" id="2527972"/>
    <lineage>
        <taxon>Bacteria</taxon>
        <taxon>Pseudomonadati</taxon>
        <taxon>Planctomycetota</taxon>
        <taxon>Planctomycetia</taxon>
        <taxon>Pirellulales</taxon>
        <taxon>Lacipirellulaceae</taxon>
        <taxon>Aeoliella</taxon>
    </lineage>
</organism>
<evidence type="ECO:0000313" key="1">
    <source>
        <dbReference type="EMBL" id="QDU54498.1"/>
    </source>
</evidence>
<name>A0A518AIE0_9BACT</name>
<reference evidence="1 2" key="1">
    <citation type="submission" date="2019-02" db="EMBL/GenBank/DDBJ databases">
        <title>Deep-cultivation of Planctomycetes and their phenomic and genomic characterization uncovers novel biology.</title>
        <authorList>
            <person name="Wiegand S."/>
            <person name="Jogler M."/>
            <person name="Boedeker C."/>
            <person name="Pinto D."/>
            <person name="Vollmers J."/>
            <person name="Rivas-Marin E."/>
            <person name="Kohn T."/>
            <person name="Peeters S.H."/>
            <person name="Heuer A."/>
            <person name="Rast P."/>
            <person name="Oberbeckmann S."/>
            <person name="Bunk B."/>
            <person name="Jeske O."/>
            <person name="Meyerdierks A."/>
            <person name="Storesund J.E."/>
            <person name="Kallscheuer N."/>
            <person name="Luecker S."/>
            <person name="Lage O.M."/>
            <person name="Pohl T."/>
            <person name="Merkel B.J."/>
            <person name="Hornburger P."/>
            <person name="Mueller R.-W."/>
            <person name="Bruemmer F."/>
            <person name="Labrenz M."/>
            <person name="Spormann A.M."/>
            <person name="Op den Camp H."/>
            <person name="Overmann J."/>
            <person name="Amann R."/>
            <person name="Jetten M.S.M."/>
            <person name="Mascher T."/>
            <person name="Medema M.H."/>
            <person name="Devos D.P."/>
            <person name="Kaster A.-K."/>
            <person name="Ovreas L."/>
            <person name="Rohde M."/>
            <person name="Galperin M.Y."/>
            <person name="Jogler C."/>
        </authorList>
    </citation>
    <scope>NUCLEOTIDE SEQUENCE [LARGE SCALE GENOMIC DNA]</scope>
    <source>
        <strain evidence="1 2">Pan181</strain>
    </source>
</reference>
<dbReference type="KEGG" id="amuc:Pan181_06800"/>
<dbReference type="Proteomes" id="UP000315750">
    <property type="component" value="Chromosome"/>
</dbReference>
<gene>
    <name evidence="1" type="ORF">Pan181_06800</name>
</gene>
<accession>A0A518AIE0</accession>
<evidence type="ECO:0000313" key="2">
    <source>
        <dbReference type="Proteomes" id="UP000315750"/>
    </source>
</evidence>
<sequence length="122" mass="13683">MKLVEAAECGQGSRQGRPRWSIPDFRQARLSNRSVTPFQPPVGSMIIAPNLFCANMLSSSMAIASGATFVAGLLRVKLYYLRDLTCCRPIVFRLSHRGCRQEDFLPILAFDSFNSCIHKLLF</sequence>
<dbReference type="EMBL" id="CP036278">
    <property type="protein sequence ID" value="QDU54498.1"/>
    <property type="molecule type" value="Genomic_DNA"/>
</dbReference>